<proteinExistence type="predicted"/>
<dbReference type="PANTHER" id="PTHR37841:SF1">
    <property type="entry name" value="DUF3298 DOMAIN-CONTAINING PROTEIN"/>
    <property type="match status" value="1"/>
</dbReference>
<keyword evidence="3" id="KW-1185">Reference proteome</keyword>
<organism evidence="2 3">
    <name type="scientific">Peptococcus niger</name>
    <dbReference type="NCBI Taxonomy" id="2741"/>
    <lineage>
        <taxon>Bacteria</taxon>
        <taxon>Bacillati</taxon>
        <taxon>Bacillota</taxon>
        <taxon>Clostridia</taxon>
        <taxon>Eubacteriales</taxon>
        <taxon>Peptococcaceae</taxon>
        <taxon>Peptococcus</taxon>
    </lineage>
</organism>
<dbReference type="AlphaFoldDB" id="A0A1G6UXY0"/>
<dbReference type="STRING" id="2741.SAMN04489866_103173"/>
<dbReference type="EMBL" id="FNAF01000003">
    <property type="protein sequence ID" value="SDD46229.1"/>
    <property type="molecule type" value="Genomic_DNA"/>
</dbReference>
<dbReference type="OrthoDB" id="210273at2"/>
<keyword evidence="1" id="KW-0732">Signal</keyword>
<dbReference type="PROSITE" id="PS51257">
    <property type="entry name" value="PROKAR_LIPOPROTEIN"/>
    <property type="match status" value="1"/>
</dbReference>
<evidence type="ECO:0000313" key="3">
    <source>
        <dbReference type="Proteomes" id="UP000198995"/>
    </source>
</evidence>
<accession>A0A1G6UXY0</accession>
<feature type="chain" id="PRO_5038456530" evidence="1">
    <location>
        <begin position="22"/>
        <end position="412"/>
    </location>
</feature>
<reference evidence="2 3" key="1">
    <citation type="submission" date="2016-10" db="EMBL/GenBank/DDBJ databases">
        <authorList>
            <person name="de Groot N.N."/>
        </authorList>
    </citation>
    <scope>NUCLEOTIDE SEQUENCE [LARGE SCALE GENOMIC DNA]</scope>
    <source>
        <strain evidence="2 3">DSM 20475</strain>
    </source>
</reference>
<dbReference type="Pfam" id="PF14903">
    <property type="entry name" value="WG_beta_rep"/>
    <property type="match status" value="1"/>
</dbReference>
<evidence type="ECO:0000313" key="2">
    <source>
        <dbReference type="EMBL" id="SDD46229.1"/>
    </source>
</evidence>
<dbReference type="PANTHER" id="PTHR37841">
    <property type="entry name" value="GLR2918 PROTEIN"/>
    <property type="match status" value="1"/>
</dbReference>
<gene>
    <name evidence="2" type="ORF">SAMN04489866_103173</name>
</gene>
<feature type="signal peptide" evidence="1">
    <location>
        <begin position="1"/>
        <end position="21"/>
    </location>
</feature>
<dbReference type="RefSeq" id="WP_091791431.1">
    <property type="nucleotide sequence ID" value="NZ_FNAF01000003.1"/>
</dbReference>
<dbReference type="InterPro" id="IPR032774">
    <property type="entry name" value="WG_beta_rep"/>
</dbReference>
<sequence>MKKQGFILLALVVMVTLTACGGPGAESSSAEGSAGAGAGSVVAAPFAEVIGGTDDQGRTVVYTNVDKTGVLTVDSKANLVDDKGKTVLSTDFRDLRPIFGSDYYAFQEVTDGPWGLMTAEGKQLKAPFAEDIALLSEKDGKAVFSYKKDEHWGVYDLQTDSLTDAMSEGMPLAAGAGFVYSKNGHMGLAANDGSLLTEADFDWIGLFGDSDEALYKRGSEQGILNTSGQVVRTLEIDGALQPASLLNGLPVSYKKDGRWGLLDKDFKVLRQPFSDQAVVMVASEQKGQSYGLYDEKGRIGLLNAKGDLVRKPFADEIGAFTRDGYAVYKDGGHGGIVDVNGKDIKVPKNQGIENFNELGYAAFQQDGAWGLLDEKGKVVLKPTYAELRLFNKAPLAWFKEKPKDKWGIVALK</sequence>
<evidence type="ECO:0000256" key="1">
    <source>
        <dbReference type="SAM" id="SignalP"/>
    </source>
</evidence>
<dbReference type="Proteomes" id="UP000198995">
    <property type="component" value="Unassembled WGS sequence"/>
</dbReference>
<name>A0A1G6UXY0_PEPNI</name>
<protein>
    <submittedName>
        <fullName evidence="2">WG containing repeat-containing protein</fullName>
    </submittedName>
</protein>